<evidence type="ECO:0000256" key="1">
    <source>
        <dbReference type="ARBA" id="ARBA00022723"/>
    </source>
</evidence>
<dbReference type="RefSeq" id="WP_109458575.1">
    <property type="nucleotide sequence ID" value="NZ_QFBC01000004.1"/>
</dbReference>
<dbReference type="Pfam" id="PF01546">
    <property type="entry name" value="Peptidase_M20"/>
    <property type="match status" value="1"/>
</dbReference>
<evidence type="ECO:0000313" key="3">
    <source>
        <dbReference type="EMBL" id="PWE56255.1"/>
    </source>
</evidence>
<dbReference type="Proteomes" id="UP000245252">
    <property type="component" value="Unassembled WGS sequence"/>
</dbReference>
<dbReference type="InterPro" id="IPR050072">
    <property type="entry name" value="Peptidase_M20A"/>
</dbReference>
<dbReference type="SUPFAM" id="SSF55031">
    <property type="entry name" value="Bacterial exopeptidase dimerisation domain"/>
    <property type="match status" value="1"/>
</dbReference>
<dbReference type="SUPFAM" id="SSF53187">
    <property type="entry name" value="Zn-dependent exopeptidases"/>
    <property type="match status" value="1"/>
</dbReference>
<proteinExistence type="predicted"/>
<dbReference type="PANTHER" id="PTHR43808">
    <property type="entry name" value="ACETYLORNITHINE DEACETYLASE"/>
    <property type="match status" value="1"/>
</dbReference>
<dbReference type="PANTHER" id="PTHR43808:SF27">
    <property type="entry name" value="PROTEIN ROCB"/>
    <property type="match status" value="1"/>
</dbReference>
<reference evidence="3 4" key="1">
    <citation type="submission" date="2018-05" db="EMBL/GenBank/DDBJ databases">
        <title>The draft genome of strain NS-104.</title>
        <authorList>
            <person name="Hang P."/>
            <person name="Jiang J."/>
        </authorList>
    </citation>
    <scope>NUCLEOTIDE SEQUENCE [LARGE SCALE GENOMIC DNA]</scope>
    <source>
        <strain evidence="3 4">NS-104</strain>
    </source>
</reference>
<evidence type="ECO:0000256" key="2">
    <source>
        <dbReference type="ARBA" id="ARBA00022801"/>
    </source>
</evidence>
<dbReference type="Gene3D" id="3.40.630.10">
    <property type="entry name" value="Zn peptidases"/>
    <property type="match status" value="1"/>
</dbReference>
<name>A0A2U2DSF7_9HYPH</name>
<accession>A0A2U2DSF7</accession>
<dbReference type="AlphaFoldDB" id="A0A2U2DSF7"/>
<dbReference type="GO" id="GO:0046872">
    <property type="term" value="F:metal ion binding"/>
    <property type="evidence" value="ECO:0007669"/>
    <property type="project" value="UniProtKB-KW"/>
</dbReference>
<dbReference type="InterPro" id="IPR002933">
    <property type="entry name" value="Peptidase_M20"/>
</dbReference>
<keyword evidence="4" id="KW-1185">Reference proteome</keyword>
<dbReference type="GO" id="GO:0016787">
    <property type="term" value="F:hydrolase activity"/>
    <property type="evidence" value="ECO:0007669"/>
    <property type="project" value="UniProtKB-KW"/>
</dbReference>
<gene>
    <name evidence="3" type="ORF">DEM27_12595</name>
</gene>
<dbReference type="OrthoDB" id="9815360at2"/>
<comment type="caution">
    <text evidence="3">The sequence shown here is derived from an EMBL/GenBank/DDBJ whole genome shotgun (WGS) entry which is preliminary data.</text>
</comment>
<protein>
    <submittedName>
        <fullName evidence="3">Peptidase M20</fullName>
    </submittedName>
</protein>
<dbReference type="PIRSF" id="PIRSF010386">
    <property type="entry name" value="RocB"/>
    <property type="match status" value="1"/>
</dbReference>
<evidence type="ECO:0000313" key="4">
    <source>
        <dbReference type="Proteomes" id="UP000245252"/>
    </source>
</evidence>
<keyword evidence="2" id="KW-0378">Hydrolase</keyword>
<dbReference type="InterPro" id="IPR036264">
    <property type="entry name" value="Bact_exopeptidase_dim_dom"/>
</dbReference>
<sequence length="552" mass="60030">MTNDISVGARLSASRAREVAYQLTSWPSVTGTRDEAAFSQRLHQFLGSTPYFQSRGSQLFLVPSHGDPTVSNVVALVRGTGRRTIVLAGHFDTVSISNYGSLSSLACDPDPLCAALIEELSGRPRSASEEKTLADLRSGNFVPGRGLLDMKSGLAAGIAAMERFAALEAPEGNILFVATPDEENGSRGMRSFRDALPDIARRFDLDIAGAINLDASSCEGDGVDGRAIYLGSIGKFLPFAFVIGKPTHAGYPFDGVSAHLIASEIVRTIDTNADLRDEAFGEMSPAPVCLEVKDLRDSYDVTTPDRVWIAFNWLTHRRTALELLNDFKQQVANAADAAIERQIRNGRKAGVEAPTAAARILTYAELRDHILAKGDPDVARRIETYEAAPPLNDNPLETTRSIVAAMVKEADIEGPAVVIGFGSLHYPLVHLEQQRQAGNNFHRAVRAIVPMIEDRYDTTIRDRHIFAGISDMSFLGARQDSAQARLVANNTPAAAYSDAGADDALSFPVVNIGPWGRDYHQKWERAHGPYTFEVLPDLVFEATRSVLEDKPQ</sequence>
<dbReference type="EMBL" id="QFBC01000004">
    <property type="protein sequence ID" value="PWE56255.1"/>
    <property type="molecule type" value="Genomic_DNA"/>
</dbReference>
<keyword evidence="1" id="KW-0479">Metal-binding</keyword>
<organism evidence="3 4">
    <name type="scientific">Metarhizobium album</name>
    <dbReference type="NCBI Taxonomy" id="2182425"/>
    <lineage>
        <taxon>Bacteria</taxon>
        <taxon>Pseudomonadati</taxon>
        <taxon>Pseudomonadota</taxon>
        <taxon>Alphaproteobacteria</taxon>
        <taxon>Hyphomicrobiales</taxon>
        <taxon>Rhizobiaceae</taxon>
        <taxon>Metarhizobium</taxon>
    </lineage>
</organism>
<dbReference type="InterPro" id="IPR012166">
    <property type="entry name" value="Uncharacterised_RocB"/>
</dbReference>